<evidence type="ECO:0000256" key="1">
    <source>
        <dbReference type="ARBA" id="ARBA00022771"/>
    </source>
</evidence>
<dbReference type="GO" id="GO:0008270">
    <property type="term" value="F:zinc ion binding"/>
    <property type="evidence" value="ECO:0007669"/>
    <property type="project" value="UniProtKB-KW"/>
</dbReference>
<sequence>MKGSQFWRSNRKIVVVRANQVANIRRKLNSKKRKPVDFIEQLKRLVSDSTNDDFDEPVPLVPISVSCPTMPNLTVEEQAKEMLGKIFNCSICLNRATLPAAACSCFSVIGCIPCVEQWYEATTTNNNKCPLCRTNRQYHTIPIVREFSSLLQQPLPEEPSQINIPSDDDSLDTIPYGDNETLRNDASDEELPIGLGE</sequence>
<evidence type="ECO:0000313" key="4">
    <source>
        <dbReference type="Proteomes" id="UP001152795"/>
    </source>
</evidence>
<organism evidence="3 4">
    <name type="scientific">Paramuricea clavata</name>
    <name type="common">Red gorgonian</name>
    <name type="synonym">Violescent sea-whip</name>
    <dbReference type="NCBI Taxonomy" id="317549"/>
    <lineage>
        <taxon>Eukaryota</taxon>
        <taxon>Metazoa</taxon>
        <taxon>Cnidaria</taxon>
        <taxon>Anthozoa</taxon>
        <taxon>Octocorallia</taxon>
        <taxon>Malacalcyonacea</taxon>
        <taxon>Plexauridae</taxon>
        <taxon>Paramuricea</taxon>
    </lineage>
</organism>
<dbReference type="Proteomes" id="UP001152795">
    <property type="component" value="Unassembled WGS sequence"/>
</dbReference>
<dbReference type="InterPro" id="IPR013083">
    <property type="entry name" value="Znf_RING/FYVE/PHD"/>
</dbReference>
<keyword evidence="2" id="KW-0862">Zinc</keyword>
<dbReference type="OrthoDB" id="5986049at2759"/>
<protein>
    <submittedName>
        <fullName evidence="3">Uncharacterized protein</fullName>
    </submittedName>
</protein>
<keyword evidence="1" id="KW-0863">Zinc-finger</keyword>
<dbReference type="EMBL" id="CACRXK020007500">
    <property type="protein sequence ID" value="CAB4012410.1"/>
    <property type="molecule type" value="Genomic_DNA"/>
</dbReference>
<keyword evidence="1" id="KW-0479">Metal-binding</keyword>
<name>A0A7D9ENZ2_PARCT</name>
<gene>
    <name evidence="3" type="ORF">PACLA_8A028173</name>
</gene>
<comment type="caution">
    <text evidence="3">The sequence shown here is derived from an EMBL/GenBank/DDBJ whole genome shotgun (WGS) entry which is preliminary data.</text>
</comment>
<evidence type="ECO:0000313" key="3">
    <source>
        <dbReference type="EMBL" id="CAB4012410.1"/>
    </source>
</evidence>
<keyword evidence="4" id="KW-1185">Reference proteome</keyword>
<dbReference type="AlphaFoldDB" id="A0A7D9ENZ2"/>
<dbReference type="PROSITE" id="PS50089">
    <property type="entry name" value="ZF_RING_2"/>
    <property type="match status" value="1"/>
</dbReference>
<accession>A0A7D9ENZ2</accession>
<dbReference type="Gene3D" id="3.30.40.10">
    <property type="entry name" value="Zinc/RING finger domain, C3HC4 (zinc finger)"/>
    <property type="match status" value="1"/>
</dbReference>
<dbReference type="SUPFAM" id="SSF57850">
    <property type="entry name" value="RING/U-box"/>
    <property type="match status" value="1"/>
</dbReference>
<evidence type="ECO:0000256" key="2">
    <source>
        <dbReference type="ARBA" id="ARBA00022833"/>
    </source>
</evidence>
<reference evidence="3" key="1">
    <citation type="submission" date="2020-04" db="EMBL/GenBank/DDBJ databases">
        <authorList>
            <person name="Alioto T."/>
            <person name="Alioto T."/>
            <person name="Gomez Garrido J."/>
        </authorList>
    </citation>
    <scope>NUCLEOTIDE SEQUENCE</scope>
    <source>
        <strain evidence="3">A484AB</strain>
    </source>
</reference>
<dbReference type="InterPro" id="IPR001841">
    <property type="entry name" value="Znf_RING"/>
</dbReference>
<proteinExistence type="predicted"/>